<dbReference type="InterPro" id="IPR056785">
    <property type="entry name" value="YkcA/B-like_C"/>
</dbReference>
<feature type="transmembrane region" description="Helical" evidence="9">
    <location>
        <begin position="384"/>
        <end position="406"/>
    </location>
</feature>
<feature type="transmembrane region" description="Helical" evidence="9">
    <location>
        <begin position="146"/>
        <end position="168"/>
    </location>
</feature>
<evidence type="ECO:0000256" key="2">
    <source>
        <dbReference type="ARBA" id="ARBA00022475"/>
    </source>
</evidence>
<feature type="region of interest" description="Disordered" evidence="8">
    <location>
        <begin position="723"/>
        <end position="745"/>
    </location>
</feature>
<dbReference type="Pfam" id="PF24878">
    <property type="entry name" value="YkcB_C"/>
    <property type="match status" value="1"/>
</dbReference>
<evidence type="ECO:0000256" key="3">
    <source>
        <dbReference type="ARBA" id="ARBA00022676"/>
    </source>
</evidence>
<dbReference type="RefSeq" id="WP_319694312.1">
    <property type="nucleotide sequence ID" value="NZ_JARAWN010000171.1"/>
</dbReference>
<dbReference type="EC" id="2.4.-.-" evidence="12"/>
<feature type="compositionally biased region" description="Gly residues" evidence="8">
    <location>
        <begin position="514"/>
        <end position="570"/>
    </location>
</feature>
<keyword evidence="6 9" id="KW-1133">Transmembrane helix</keyword>
<protein>
    <submittedName>
        <fullName evidence="12">Glycosyltransferase family 39 protein</fullName>
        <ecNumber evidence="12">2.4.-.-</ecNumber>
    </submittedName>
</protein>
<evidence type="ECO:0000256" key="7">
    <source>
        <dbReference type="ARBA" id="ARBA00023136"/>
    </source>
</evidence>
<feature type="compositionally biased region" description="Gly residues" evidence="8">
    <location>
        <begin position="587"/>
        <end position="618"/>
    </location>
</feature>
<evidence type="ECO:0000259" key="10">
    <source>
        <dbReference type="Pfam" id="PF13231"/>
    </source>
</evidence>
<evidence type="ECO:0000256" key="8">
    <source>
        <dbReference type="SAM" id="MobiDB-lite"/>
    </source>
</evidence>
<name>A0AAJ2PSJ5_9ACTN</name>
<dbReference type="PANTHER" id="PTHR33908:SF3">
    <property type="entry name" value="UNDECAPRENYL PHOSPHATE-ALPHA-4-AMINO-4-DEOXY-L-ARABINOSE ARABINOSYL TRANSFERASE"/>
    <property type="match status" value="1"/>
</dbReference>
<keyword evidence="2" id="KW-1003">Cell membrane</keyword>
<dbReference type="Pfam" id="PF13231">
    <property type="entry name" value="PMT_2"/>
    <property type="match status" value="1"/>
</dbReference>
<feature type="transmembrane region" description="Helical" evidence="9">
    <location>
        <begin position="245"/>
        <end position="266"/>
    </location>
</feature>
<dbReference type="GO" id="GO:0005886">
    <property type="term" value="C:plasma membrane"/>
    <property type="evidence" value="ECO:0007669"/>
    <property type="project" value="UniProtKB-SubCell"/>
</dbReference>
<dbReference type="GO" id="GO:0016763">
    <property type="term" value="F:pentosyltransferase activity"/>
    <property type="evidence" value="ECO:0007669"/>
    <property type="project" value="TreeGrafter"/>
</dbReference>
<evidence type="ECO:0000256" key="9">
    <source>
        <dbReference type="SAM" id="Phobius"/>
    </source>
</evidence>
<dbReference type="GO" id="GO:0010041">
    <property type="term" value="P:response to iron(III) ion"/>
    <property type="evidence" value="ECO:0007669"/>
    <property type="project" value="TreeGrafter"/>
</dbReference>
<sequence length="757" mass="75826">MTSATDPRPRTSDSAEPVPTSSAPASEPPPPATPVQPPEAAPRWSLPALLGIMVLAAVLYSWNLSSSGLNSFYSAAVLSGTQSWKAWFFGSLDAGNFLTVDKPPFVLMVMGLSCRMFGFGTWQMMAPLIASALGTIWILHSSVKRVWGHGAAAVAALVLALTPITVAINRDNNPDTLLVFLMVAGAALALRAVYNGRLLPLLGSAACFGLAFNTKMLQGYIALPAVFAVYLYAANTGLVKRIVNLLLAGVALAVSSFWWAAAVSLVPADERPYIGGSTDGTAWNLIMGYNGLGRILGGEGNGGGGGGGGGGFSGTAGLGRMFNDVLGGQISWLLPFSAIALIGGLVLCGRAPRTDLTRAALVMWGGWTALHHLTFSLAEGTMHPYYTTALAPGIAALCGGGGLMLLRAFRADKRWLWVLPTAFAVTGVWAVVLLRRATDWNTWLWPAVAVVMAAAVVGLIVFRSGGSGNRVRLLAASLTAAVVASVAGPAAYAATELSATGGGMGGTNPTAGPTTGGGMGGFGGGGGNRAGGGGPGGGFPGGGPNGQANGQTGGQAGGQADGQQQGGGQMGTPPSGAPGGTQQNGTQQGGQTGGQAPQGGTSGGPGGGMGGGGGGGMGGGADSELISYLKKNQDGAKWLLAVSSSQSASQLILSSGEPVISMWGWSGSDQAMTLAKLKELVKNGDLHYIQLGGGMGGGRGGDSGLSSEVTAWVQENGTAVNASEYGGSAASDSDSVSTTGDNSTSASVYRLNASDVK</sequence>
<keyword evidence="5 9" id="KW-0812">Transmembrane</keyword>
<feature type="region of interest" description="Disordered" evidence="8">
    <location>
        <begin position="1"/>
        <end position="39"/>
    </location>
</feature>
<keyword evidence="7 9" id="KW-0472">Membrane</keyword>
<gene>
    <name evidence="12" type="ORF">PV367_24805</name>
</gene>
<dbReference type="GO" id="GO:0009103">
    <property type="term" value="P:lipopolysaccharide biosynthetic process"/>
    <property type="evidence" value="ECO:0007669"/>
    <property type="project" value="UniProtKB-ARBA"/>
</dbReference>
<evidence type="ECO:0000259" key="11">
    <source>
        <dbReference type="Pfam" id="PF24878"/>
    </source>
</evidence>
<feature type="region of interest" description="Disordered" evidence="8">
    <location>
        <begin position="498"/>
        <end position="618"/>
    </location>
</feature>
<evidence type="ECO:0000256" key="5">
    <source>
        <dbReference type="ARBA" id="ARBA00022692"/>
    </source>
</evidence>
<comment type="caution">
    <text evidence="12">The sequence shown here is derived from an EMBL/GenBank/DDBJ whole genome shotgun (WGS) entry which is preliminary data.</text>
</comment>
<comment type="subcellular location">
    <subcellularLocation>
        <location evidence="1">Cell membrane</location>
        <topology evidence="1">Multi-pass membrane protein</topology>
    </subcellularLocation>
</comment>
<feature type="transmembrane region" description="Helical" evidence="9">
    <location>
        <begin position="474"/>
        <end position="494"/>
    </location>
</feature>
<feature type="transmembrane region" description="Helical" evidence="9">
    <location>
        <begin position="415"/>
        <end position="437"/>
    </location>
</feature>
<feature type="domain" description="Putative mannosyltransferase YkcA/B-like C-terminal" evidence="11">
    <location>
        <begin position="625"/>
        <end position="716"/>
    </location>
</feature>
<feature type="transmembrane region" description="Helical" evidence="9">
    <location>
        <begin position="330"/>
        <end position="348"/>
    </location>
</feature>
<feature type="transmembrane region" description="Helical" evidence="9">
    <location>
        <begin position="360"/>
        <end position="378"/>
    </location>
</feature>
<dbReference type="AlphaFoldDB" id="A0AAJ2PSJ5"/>
<dbReference type="InterPro" id="IPR038731">
    <property type="entry name" value="RgtA/B/C-like"/>
</dbReference>
<feature type="domain" description="Glycosyltransferase RgtA/B/C/D-like" evidence="10">
    <location>
        <begin position="101"/>
        <end position="259"/>
    </location>
</feature>
<accession>A0AAJ2PSJ5</accession>
<dbReference type="EMBL" id="JARAWN010000171">
    <property type="protein sequence ID" value="MDX3132918.1"/>
    <property type="molecule type" value="Genomic_DNA"/>
</dbReference>
<evidence type="ECO:0000313" key="13">
    <source>
        <dbReference type="Proteomes" id="UP001273589"/>
    </source>
</evidence>
<feature type="compositionally biased region" description="Low complexity" evidence="8">
    <location>
        <begin position="14"/>
        <end position="25"/>
    </location>
</feature>
<dbReference type="InterPro" id="IPR050297">
    <property type="entry name" value="LipidA_mod_glycosyltrf_83"/>
</dbReference>
<evidence type="ECO:0000313" key="12">
    <source>
        <dbReference type="EMBL" id="MDX3132918.1"/>
    </source>
</evidence>
<feature type="compositionally biased region" description="Pro residues" evidence="8">
    <location>
        <begin position="26"/>
        <end position="39"/>
    </location>
</feature>
<evidence type="ECO:0000256" key="4">
    <source>
        <dbReference type="ARBA" id="ARBA00022679"/>
    </source>
</evidence>
<proteinExistence type="predicted"/>
<keyword evidence="4 12" id="KW-0808">Transferase</keyword>
<feature type="transmembrane region" description="Helical" evidence="9">
    <location>
        <begin position="44"/>
        <end position="62"/>
    </location>
</feature>
<dbReference type="Proteomes" id="UP001273589">
    <property type="component" value="Unassembled WGS sequence"/>
</dbReference>
<keyword evidence="3 12" id="KW-0328">Glycosyltransferase</keyword>
<organism evidence="12 13">
    <name type="scientific">Streptomyces europaeiscabiei</name>
    <dbReference type="NCBI Taxonomy" id="146819"/>
    <lineage>
        <taxon>Bacteria</taxon>
        <taxon>Bacillati</taxon>
        <taxon>Actinomycetota</taxon>
        <taxon>Actinomycetes</taxon>
        <taxon>Kitasatosporales</taxon>
        <taxon>Streptomycetaceae</taxon>
        <taxon>Streptomyces</taxon>
    </lineage>
</organism>
<evidence type="ECO:0000256" key="6">
    <source>
        <dbReference type="ARBA" id="ARBA00022989"/>
    </source>
</evidence>
<reference evidence="12" key="1">
    <citation type="journal article" date="2023" name="Microb. Genom.">
        <title>Mesoterricola silvestris gen. nov., sp. nov., Mesoterricola sediminis sp. nov., Geothrix oryzae sp. nov., Geothrix edaphica sp. nov., Geothrix rubra sp. nov., and Geothrix limicola sp. nov., six novel members of Acidobacteriota isolated from soils.</title>
        <authorList>
            <person name="Weisberg A.J."/>
            <person name="Pearce E."/>
            <person name="Kramer C.G."/>
            <person name="Chang J.H."/>
            <person name="Clarke C.R."/>
        </authorList>
    </citation>
    <scope>NUCLEOTIDE SEQUENCE</scope>
    <source>
        <strain evidence="12">ND06-05F</strain>
    </source>
</reference>
<feature type="transmembrane region" description="Helical" evidence="9">
    <location>
        <begin position="216"/>
        <end position="233"/>
    </location>
</feature>
<dbReference type="PANTHER" id="PTHR33908">
    <property type="entry name" value="MANNOSYLTRANSFERASE YKCB-RELATED"/>
    <property type="match status" value="1"/>
</dbReference>
<feature type="transmembrane region" description="Helical" evidence="9">
    <location>
        <begin position="177"/>
        <end position="196"/>
    </location>
</feature>
<feature type="transmembrane region" description="Helical" evidence="9">
    <location>
        <begin position="117"/>
        <end position="140"/>
    </location>
</feature>
<evidence type="ECO:0000256" key="1">
    <source>
        <dbReference type="ARBA" id="ARBA00004651"/>
    </source>
</evidence>
<feature type="transmembrane region" description="Helical" evidence="9">
    <location>
        <begin position="443"/>
        <end position="462"/>
    </location>
</feature>